<dbReference type="InterPro" id="IPR017853">
    <property type="entry name" value="GH"/>
</dbReference>
<dbReference type="InterPro" id="IPR001360">
    <property type="entry name" value="Glyco_hydro_1"/>
</dbReference>
<dbReference type="RefSeq" id="WP_103678434.1">
    <property type="nucleotide sequence ID" value="NZ_PQGD01000024.1"/>
</dbReference>
<reference evidence="6 7" key="1">
    <citation type="submission" date="2018-01" db="EMBL/GenBank/DDBJ databases">
        <title>Superficieibacter electus gen. nov., sp. nov., an extended-spectrum beta-lactamase possessing member of the Enterobacteriaceae family, isolated from intensive care unit surfaces.</title>
        <authorList>
            <person name="Potter R.F."/>
            <person name="D'Souza A.W."/>
        </authorList>
    </citation>
    <scope>NUCLEOTIDE SEQUENCE [LARGE SCALE GENOMIC DNA]</scope>
    <source>
        <strain evidence="5 7">BP-1</strain>
        <strain evidence="4 6">BP-2</strain>
    </source>
</reference>
<dbReference type="PRINTS" id="PR00131">
    <property type="entry name" value="GLHYDRLASE1"/>
</dbReference>
<sequence>MFYQFPHHFSWGSAIWAQGTEGAWDQDGKAQTVYEKYYQMQPTRFYNQQSPYDTLDWYHRYPTYHDYLSRLNHQSFRTSILWARLMPDGKNVNPQAVEYYRTLFRDLKQRGLDVYVVLYWFDMPVLFEDRGGFGNREVIDDFVAYCQQCFELFDDLVDIWHIYNEPRVDADLKYYDDRCYPNIVDFRYHSQVIFNMVLAHARVVECYKKHHFTKKIGSVIDINHVYPRSQNAEDVQAAEAFALLNYRCFLDPLIHGHFPENYFTMLAEIEAAPEYTTDDLRIIADNTIDVLGINYYFPARVKAKDPQSATTQKQDRDAFYDPYIMPGRVMNTSRGWEIYPQALYDTLMMIKNAYRNVECYISENGMGVEKEEKYRGENGEIQDDYRIEFLQQHLRCVHQALTDGVNLHGYHLWSFIDLWSPSNQFKNMYGLVEFNPQTKETRLKKSAHWYRQVINDNGFTIV</sequence>
<dbReference type="GO" id="GO:0005829">
    <property type="term" value="C:cytosol"/>
    <property type="evidence" value="ECO:0007669"/>
    <property type="project" value="TreeGrafter"/>
</dbReference>
<evidence type="ECO:0000256" key="1">
    <source>
        <dbReference type="ARBA" id="ARBA00010838"/>
    </source>
</evidence>
<keyword evidence="5" id="KW-0378">Hydrolase</keyword>
<dbReference type="PANTHER" id="PTHR10353">
    <property type="entry name" value="GLYCOSYL HYDROLASE"/>
    <property type="match status" value="1"/>
</dbReference>
<dbReference type="InterPro" id="IPR018120">
    <property type="entry name" value="Glyco_hydro_1_AS"/>
</dbReference>
<evidence type="ECO:0000313" key="6">
    <source>
        <dbReference type="Proteomes" id="UP000237073"/>
    </source>
</evidence>
<protein>
    <submittedName>
        <fullName evidence="5">Glycoside hydrolase family 1 protein</fullName>
    </submittedName>
</protein>
<evidence type="ECO:0000313" key="4">
    <source>
        <dbReference type="EMBL" id="POP41301.1"/>
    </source>
</evidence>
<dbReference type="Proteomes" id="UP000237073">
    <property type="component" value="Unassembled WGS sequence"/>
</dbReference>
<dbReference type="Gene3D" id="3.20.20.80">
    <property type="entry name" value="Glycosidases"/>
    <property type="match status" value="1"/>
</dbReference>
<dbReference type="Proteomes" id="UP000247005">
    <property type="component" value="Unassembled WGS sequence"/>
</dbReference>
<dbReference type="Pfam" id="PF00232">
    <property type="entry name" value="Glyco_hydro_1"/>
    <property type="match status" value="1"/>
</dbReference>
<organism evidence="5 7">
    <name type="scientific">Superficieibacter electus</name>
    <dbReference type="NCBI Taxonomy" id="2022662"/>
    <lineage>
        <taxon>Bacteria</taxon>
        <taxon>Pseudomonadati</taxon>
        <taxon>Pseudomonadota</taxon>
        <taxon>Gammaproteobacteria</taxon>
        <taxon>Enterobacterales</taxon>
        <taxon>Enterobacteriaceae</taxon>
        <taxon>Superficieibacter</taxon>
    </lineage>
</organism>
<dbReference type="GO" id="GO:0008422">
    <property type="term" value="F:beta-glucosidase activity"/>
    <property type="evidence" value="ECO:0007669"/>
    <property type="project" value="TreeGrafter"/>
</dbReference>
<dbReference type="GO" id="GO:0016052">
    <property type="term" value="P:carbohydrate catabolic process"/>
    <property type="evidence" value="ECO:0007669"/>
    <property type="project" value="TreeGrafter"/>
</dbReference>
<dbReference type="EMBL" id="PQGE01000028">
    <property type="protein sequence ID" value="POP41301.1"/>
    <property type="molecule type" value="Genomic_DNA"/>
</dbReference>
<comment type="caution">
    <text evidence="5">The sequence shown here is derived from an EMBL/GenBank/DDBJ whole genome shotgun (WGS) entry which is preliminary data.</text>
</comment>
<proteinExistence type="inferred from homology"/>
<accession>A0A2P5GIY5</accession>
<gene>
    <name evidence="5" type="ORF">CHU32_22945</name>
    <name evidence="4" type="ORF">CHU33_23585</name>
</gene>
<evidence type="ECO:0000313" key="7">
    <source>
        <dbReference type="Proteomes" id="UP000247005"/>
    </source>
</evidence>
<feature type="active site" description="Nucleophile" evidence="2">
    <location>
        <position position="363"/>
    </location>
</feature>
<dbReference type="SUPFAM" id="SSF51445">
    <property type="entry name" value="(Trans)glycosidases"/>
    <property type="match status" value="1"/>
</dbReference>
<dbReference type="PANTHER" id="PTHR10353:SF139">
    <property type="entry name" value="6-PHOSPHO-BETA-GLUCOSIDASE GMUD"/>
    <property type="match status" value="1"/>
</dbReference>
<dbReference type="OrthoDB" id="9765195at2"/>
<dbReference type="AlphaFoldDB" id="A0A2P5GIY5"/>
<evidence type="ECO:0000256" key="3">
    <source>
        <dbReference type="RuleBase" id="RU003690"/>
    </source>
</evidence>
<dbReference type="EMBL" id="PQGD01000024">
    <property type="protein sequence ID" value="POP43497.1"/>
    <property type="molecule type" value="Genomic_DNA"/>
</dbReference>
<comment type="similarity">
    <text evidence="1 3">Belongs to the glycosyl hydrolase 1 family.</text>
</comment>
<dbReference type="PROSITE" id="PS00572">
    <property type="entry name" value="GLYCOSYL_HYDROL_F1_1"/>
    <property type="match status" value="1"/>
</dbReference>
<keyword evidence="6" id="KW-1185">Reference proteome</keyword>
<evidence type="ECO:0000313" key="5">
    <source>
        <dbReference type="EMBL" id="POP43497.1"/>
    </source>
</evidence>
<evidence type="ECO:0000256" key="2">
    <source>
        <dbReference type="PROSITE-ProRule" id="PRU10055"/>
    </source>
</evidence>
<name>A0A2P5GIY5_9ENTR</name>